<gene>
    <name evidence="1" type="ORF">K503DRAFT_858771</name>
</gene>
<dbReference type="Proteomes" id="UP000092154">
    <property type="component" value="Unassembled WGS sequence"/>
</dbReference>
<evidence type="ECO:0000313" key="1">
    <source>
        <dbReference type="EMBL" id="OAX35184.1"/>
    </source>
</evidence>
<keyword evidence="2" id="KW-1185">Reference proteome</keyword>
<dbReference type="AlphaFoldDB" id="A0A1B7MRF8"/>
<dbReference type="OrthoDB" id="10004661at2759"/>
<dbReference type="InParanoid" id="A0A1B7MRF8"/>
<name>A0A1B7MRF8_9AGAM</name>
<proteinExistence type="predicted"/>
<reference evidence="1 2" key="1">
    <citation type="submission" date="2016-06" db="EMBL/GenBank/DDBJ databases">
        <title>Comparative genomics of the ectomycorrhizal sister species Rhizopogon vinicolor and Rhizopogon vesiculosus (Basidiomycota: Boletales) reveals a divergence of the mating type B locus.</title>
        <authorList>
            <consortium name="DOE Joint Genome Institute"/>
            <person name="Mujic A.B."/>
            <person name="Kuo A."/>
            <person name="Tritt A."/>
            <person name="Lipzen A."/>
            <person name="Chen C."/>
            <person name="Johnson J."/>
            <person name="Sharma A."/>
            <person name="Barry K."/>
            <person name="Grigoriev I.V."/>
            <person name="Spatafora J.W."/>
        </authorList>
    </citation>
    <scope>NUCLEOTIDE SEQUENCE [LARGE SCALE GENOMIC DNA]</scope>
    <source>
        <strain evidence="1 2">AM-OR11-026</strain>
    </source>
</reference>
<protein>
    <submittedName>
        <fullName evidence="1">Uncharacterized protein</fullName>
    </submittedName>
</protein>
<organism evidence="1 2">
    <name type="scientific">Rhizopogon vinicolor AM-OR11-026</name>
    <dbReference type="NCBI Taxonomy" id="1314800"/>
    <lineage>
        <taxon>Eukaryota</taxon>
        <taxon>Fungi</taxon>
        <taxon>Dikarya</taxon>
        <taxon>Basidiomycota</taxon>
        <taxon>Agaricomycotina</taxon>
        <taxon>Agaricomycetes</taxon>
        <taxon>Agaricomycetidae</taxon>
        <taxon>Boletales</taxon>
        <taxon>Suillineae</taxon>
        <taxon>Rhizopogonaceae</taxon>
        <taxon>Rhizopogon</taxon>
    </lineage>
</organism>
<accession>A0A1B7MRF8</accession>
<evidence type="ECO:0000313" key="2">
    <source>
        <dbReference type="Proteomes" id="UP000092154"/>
    </source>
</evidence>
<dbReference type="EMBL" id="KV448524">
    <property type="protein sequence ID" value="OAX35184.1"/>
    <property type="molecule type" value="Genomic_DNA"/>
</dbReference>
<sequence length="449" mass="50237">MSCPASDLLDSLPAEASQQLKEHANQVLLDNAPILATFREAIAQDNSKDDIEFLRQFRALVPVTSYEPYKPFVAKEVDVKDMFAPGLPYFLAIISAASRKEPKLFPRYRPPPQYLHHAAIPIPSSESTNFVPSSLKLSKFSKVLKIDLEDGQSSQSLAVGAASSGAMRMLMNWDFERDMDRLDLWASRMTAMYFLFADTFVSVMHYIEDEWLLLVDCIENGIILDIETRPFERSFESQAFIDDFMPVSSQVLSETYSVNLVRATELQKIKPPGEAEAGQYGLSNAKRLLDQLTCQQPQEYLIGVPYHSGNPTIDFKVTLNDGLIEFVDVLSDEPSDPTWRYRLGDAVAVKGFALDDGMPVINYVHRRGESGSSLETCTESELTSAIISTAKQWIGQIRGFIVVRDERKIPYASGFLVEIEGEIGNDAIMAPQNTSELLVASSFGYRYAF</sequence>